<evidence type="ECO:0000256" key="2">
    <source>
        <dbReference type="ARBA" id="ARBA00022658"/>
    </source>
</evidence>
<dbReference type="InterPro" id="IPR000219">
    <property type="entry name" value="DH_dom"/>
</dbReference>
<feature type="region of interest" description="Disordered" evidence="3">
    <location>
        <begin position="1"/>
        <end position="78"/>
    </location>
</feature>
<dbReference type="STRING" id="644358.A0A0C4DRF2"/>
<proteinExistence type="predicted"/>
<evidence type="ECO:0000259" key="5">
    <source>
        <dbReference type="PROSITE" id="PS50010"/>
    </source>
</evidence>
<feature type="compositionally biased region" description="Gly residues" evidence="3">
    <location>
        <begin position="1683"/>
        <end position="1692"/>
    </location>
</feature>
<feature type="compositionally biased region" description="Polar residues" evidence="3">
    <location>
        <begin position="276"/>
        <end position="287"/>
    </location>
</feature>
<reference evidence="8" key="5">
    <citation type="submission" date="2015-06" db="UniProtKB">
        <authorList>
            <consortium name="EnsemblFungi"/>
        </authorList>
    </citation>
    <scope>IDENTIFICATION</scope>
    <source>
        <strain evidence="8">ATCC 64411</strain>
    </source>
</reference>
<evidence type="ECO:0000256" key="3">
    <source>
        <dbReference type="SAM" id="MobiDB-lite"/>
    </source>
</evidence>
<feature type="compositionally biased region" description="Low complexity" evidence="3">
    <location>
        <begin position="119"/>
        <end position="129"/>
    </location>
</feature>
<dbReference type="Pfam" id="PF15405">
    <property type="entry name" value="PH_5"/>
    <property type="match status" value="1"/>
</dbReference>
<feature type="region of interest" description="Disordered" evidence="3">
    <location>
        <begin position="1658"/>
        <end position="1693"/>
    </location>
</feature>
<dbReference type="SMART" id="SM00325">
    <property type="entry name" value="RhoGEF"/>
    <property type="match status" value="1"/>
</dbReference>
<dbReference type="eggNOG" id="KOG4305">
    <property type="taxonomic scope" value="Eukaryota"/>
</dbReference>
<dbReference type="InterPro" id="IPR001180">
    <property type="entry name" value="CNH_dom"/>
</dbReference>
<protein>
    <submittedName>
        <fullName evidence="7">Rho1 guanine nucleotide exchange factor 1</fullName>
    </submittedName>
</protein>
<feature type="compositionally biased region" description="Polar residues" evidence="3">
    <location>
        <begin position="492"/>
        <end position="505"/>
    </location>
</feature>
<feature type="region of interest" description="Disordered" evidence="3">
    <location>
        <begin position="191"/>
        <end position="220"/>
    </location>
</feature>
<dbReference type="Pfam" id="PF23582">
    <property type="entry name" value="WHD_RGF3"/>
    <property type="match status" value="1"/>
</dbReference>
<dbReference type="CDD" id="cd00160">
    <property type="entry name" value="RhoGEF"/>
    <property type="match status" value="1"/>
</dbReference>
<feature type="region of interest" description="Disordered" evidence="3">
    <location>
        <begin position="111"/>
        <end position="145"/>
    </location>
</feature>
<dbReference type="EnsemblFungi" id="MAPG_02459T0">
    <property type="protein sequence ID" value="MAPG_02459T0"/>
    <property type="gene ID" value="MAPG_02459"/>
</dbReference>
<reference evidence="9" key="1">
    <citation type="submission" date="2010-05" db="EMBL/GenBank/DDBJ databases">
        <title>The genome sequence of Magnaporthe poae strain ATCC 64411.</title>
        <authorList>
            <person name="Ma L.-J."/>
            <person name="Dead R."/>
            <person name="Young S."/>
            <person name="Zeng Q."/>
            <person name="Koehrsen M."/>
            <person name="Alvarado L."/>
            <person name="Berlin A."/>
            <person name="Chapman S.B."/>
            <person name="Chen Z."/>
            <person name="Freedman E."/>
            <person name="Gellesch M."/>
            <person name="Goldberg J."/>
            <person name="Griggs A."/>
            <person name="Gujja S."/>
            <person name="Heilman E.R."/>
            <person name="Heiman D."/>
            <person name="Hepburn T."/>
            <person name="Howarth C."/>
            <person name="Jen D."/>
            <person name="Larson L."/>
            <person name="Mehta T."/>
            <person name="Neiman D."/>
            <person name="Pearson M."/>
            <person name="Roberts A."/>
            <person name="Saif S."/>
            <person name="Shea T."/>
            <person name="Shenoy N."/>
            <person name="Sisk P."/>
            <person name="Stolte C."/>
            <person name="Sykes S."/>
            <person name="Walk T."/>
            <person name="White J."/>
            <person name="Yandava C."/>
            <person name="Haas B."/>
            <person name="Nusbaum C."/>
            <person name="Birren B."/>
        </authorList>
    </citation>
    <scope>NUCLEOTIDE SEQUENCE [LARGE SCALE GENOMIC DNA]</scope>
    <source>
        <strain evidence="9">ATCC 64411 / 73-15</strain>
    </source>
</reference>
<feature type="compositionally biased region" description="Low complexity" evidence="3">
    <location>
        <begin position="206"/>
        <end position="217"/>
    </location>
</feature>
<organism evidence="8 9">
    <name type="scientific">Magnaporthiopsis poae (strain ATCC 64411 / 73-15)</name>
    <name type="common">Kentucky bluegrass fungus</name>
    <name type="synonym">Magnaporthe poae</name>
    <dbReference type="NCBI Taxonomy" id="644358"/>
    <lineage>
        <taxon>Eukaryota</taxon>
        <taxon>Fungi</taxon>
        <taxon>Dikarya</taxon>
        <taxon>Ascomycota</taxon>
        <taxon>Pezizomycotina</taxon>
        <taxon>Sordariomycetes</taxon>
        <taxon>Sordariomycetidae</taxon>
        <taxon>Magnaporthales</taxon>
        <taxon>Magnaporthaceae</taxon>
        <taxon>Magnaporthiopsis</taxon>
    </lineage>
</organism>
<evidence type="ECO:0000256" key="1">
    <source>
        <dbReference type="ARBA" id="ARBA00022553"/>
    </source>
</evidence>
<feature type="domain" description="PH" evidence="4">
    <location>
        <begin position="1110"/>
        <end position="1279"/>
    </location>
</feature>
<evidence type="ECO:0000259" key="4">
    <source>
        <dbReference type="PROSITE" id="PS50003"/>
    </source>
</evidence>
<name>A0A0C4DRF2_MAGP6</name>
<gene>
    <name evidence="7" type="ORF">MAPG_02459</name>
</gene>
<dbReference type="Proteomes" id="UP000011715">
    <property type="component" value="Unassembled WGS sequence"/>
</dbReference>
<feature type="compositionally biased region" description="Basic and acidic residues" evidence="3">
    <location>
        <begin position="659"/>
        <end position="668"/>
    </location>
</feature>
<accession>A0A0C4DRF2</accession>
<evidence type="ECO:0000259" key="6">
    <source>
        <dbReference type="PROSITE" id="PS50219"/>
    </source>
</evidence>
<feature type="region of interest" description="Disordered" evidence="3">
    <location>
        <begin position="1196"/>
        <end position="1234"/>
    </location>
</feature>
<feature type="compositionally biased region" description="Low complexity" evidence="3">
    <location>
        <begin position="1220"/>
        <end position="1233"/>
    </location>
</feature>
<dbReference type="OMA" id="DMFYHPG"/>
<dbReference type="SMART" id="SM00036">
    <property type="entry name" value="CNH"/>
    <property type="match status" value="1"/>
</dbReference>
<feature type="compositionally biased region" description="Basic and acidic residues" evidence="3">
    <location>
        <begin position="542"/>
        <end position="552"/>
    </location>
</feature>
<dbReference type="VEuPathDB" id="FungiDB:MAPG_02459"/>
<reference evidence="7" key="2">
    <citation type="submission" date="2010-05" db="EMBL/GenBank/DDBJ databases">
        <title>The Genome Sequence of Magnaporthe poae strain ATCC 64411.</title>
        <authorList>
            <consortium name="The Broad Institute Genome Sequencing Platform"/>
            <consortium name="Broad Institute Genome Sequencing Center for Infectious Disease"/>
            <person name="Ma L.-J."/>
            <person name="Dead R."/>
            <person name="Young S."/>
            <person name="Zeng Q."/>
            <person name="Koehrsen M."/>
            <person name="Alvarado L."/>
            <person name="Berlin A."/>
            <person name="Chapman S.B."/>
            <person name="Chen Z."/>
            <person name="Freedman E."/>
            <person name="Gellesch M."/>
            <person name="Goldberg J."/>
            <person name="Griggs A."/>
            <person name="Gujja S."/>
            <person name="Heilman E.R."/>
            <person name="Heiman D."/>
            <person name="Hepburn T."/>
            <person name="Howarth C."/>
            <person name="Jen D."/>
            <person name="Larson L."/>
            <person name="Mehta T."/>
            <person name="Neiman D."/>
            <person name="Pearson M."/>
            <person name="Roberts A."/>
            <person name="Saif S."/>
            <person name="Shea T."/>
            <person name="Shenoy N."/>
            <person name="Sisk P."/>
            <person name="Stolte C."/>
            <person name="Sykes S."/>
            <person name="Walk T."/>
            <person name="White J."/>
            <person name="Yandava C."/>
            <person name="Haas B."/>
            <person name="Nusbaum C."/>
            <person name="Birren B."/>
        </authorList>
    </citation>
    <scope>NUCLEOTIDE SEQUENCE</scope>
    <source>
        <strain evidence="7">ATCC 64411</strain>
    </source>
</reference>
<feature type="compositionally biased region" description="Polar residues" evidence="3">
    <location>
        <begin position="638"/>
        <end position="652"/>
    </location>
</feature>
<dbReference type="InterPro" id="IPR001849">
    <property type="entry name" value="PH_domain"/>
</dbReference>
<dbReference type="InterPro" id="IPR035899">
    <property type="entry name" value="DBL_dom_sf"/>
</dbReference>
<dbReference type="InterPro" id="IPR041675">
    <property type="entry name" value="PH_5"/>
</dbReference>
<keyword evidence="1" id="KW-0597">Phosphoprotein</keyword>
<feature type="region of interest" description="Disordered" evidence="3">
    <location>
        <begin position="389"/>
        <end position="430"/>
    </location>
</feature>
<feature type="compositionally biased region" description="Polar residues" evidence="3">
    <location>
        <begin position="1196"/>
        <end position="1205"/>
    </location>
</feature>
<dbReference type="GO" id="GO:0005085">
    <property type="term" value="F:guanyl-nucleotide exchange factor activity"/>
    <property type="evidence" value="ECO:0007669"/>
    <property type="project" value="UniProtKB-KW"/>
</dbReference>
<dbReference type="Pfam" id="PF00780">
    <property type="entry name" value="CNH"/>
    <property type="match status" value="1"/>
</dbReference>
<feature type="region of interest" description="Disordered" evidence="3">
    <location>
        <begin position="443"/>
        <end position="685"/>
    </location>
</feature>
<evidence type="ECO:0000313" key="7">
    <source>
        <dbReference type="EMBL" id="KLU83398.1"/>
    </source>
</evidence>
<dbReference type="SUPFAM" id="SSF48065">
    <property type="entry name" value="DBL homology domain (DH-domain)"/>
    <property type="match status" value="1"/>
</dbReference>
<dbReference type="SMART" id="SM00233">
    <property type="entry name" value="PH"/>
    <property type="match status" value="1"/>
</dbReference>
<feature type="compositionally biased region" description="Basic and acidic residues" evidence="3">
    <location>
        <begin position="412"/>
        <end position="422"/>
    </location>
</feature>
<reference evidence="8" key="4">
    <citation type="journal article" date="2015" name="G3 (Bethesda)">
        <title>Genome sequences of three phytopathogenic species of the Magnaporthaceae family of fungi.</title>
        <authorList>
            <person name="Okagaki L.H."/>
            <person name="Nunes C.C."/>
            <person name="Sailsbery J."/>
            <person name="Clay B."/>
            <person name="Brown D."/>
            <person name="John T."/>
            <person name="Oh Y."/>
            <person name="Young N."/>
            <person name="Fitzgerald M."/>
            <person name="Haas B.J."/>
            <person name="Zeng Q."/>
            <person name="Young S."/>
            <person name="Adiconis X."/>
            <person name="Fan L."/>
            <person name="Levin J.Z."/>
            <person name="Mitchell T.K."/>
            <person name="Okubara P.A."/>
            <person name="Farman M.L."/>
            <person name="Kohn L.M."/>
            <person name="Birren B."/>
            <person name="Ma L.-J."/>
            <person name="Dean R.A."/>
        </authorList>
    </citation>
    <scope>NUCLEOTIDE SEQUENCE</scope>
    <source>
        <strain evidence="8">ATCC 64411 / 73-15</strain>
    </source>
</reference>
<sequence>MAFNSDGRRYGHVPPAQYPVPGQQTQAPYGRRSSFQRGDDAASFDVQTNHSGANRGEDELFLTSPTEPSSSAAATRPGSYGSVNVGMAGYQHQYQTPPTPTTYNPAQFASQPVSGFGRSQSTSQVPSSSRYGNTPTTPTYLPQSPTSYTPQTYNPAAYASTSATNAGVPQRHPTYSGSGYGNYAPSYNPAAPIQPSPVNSTPAYGQQSLPSAQSAQSVYTPALPSPQYGASMGSSAVTPQAATHYDTSSSYSNNNYSAANNNYFNSYTNGSVSSASTYHGGASQQTPYPAHNVMPVEPSYPNDVDYGHVRSNSHSSPLPSPPPGHDSPLSPSTLQRHPTNAPLPSRPAMENVPEEQQDWDPSSMGLQGDGSIPQDSLMEEIDRDLAELASSQSTTRSHSRRPRPINGDLSDDDRNRLRRYETDSDPEGAFGVYEMQQALMDDRRFSGGNSGSHDPATPPPPLPAPPEDLGMSDGEFVMDLGLASGGYAGTLSYDNNIGSPPQSASLPPEGGRPLPTPGAPQYGNAHMDYGGTGGLQPPTRSRSFDHGDEHVSLRSGRSGSESPIRDDDYPDMFYHPGLSNRPLPSLPPGSDSSSMVSAHPSTRSNHRQHGYSHSIDSRTTDASLLPSAQLQQQQQQQVERSISLSSHSTTPHVQVPGRSRTDAADERRKAHRHMAQQAAQGAGLPYDGYDTGTPPSSMAYDHITLPAGRQRRGFAPAKLSAGDIRRCAEPWALSGIAAWIREMAEGEPDLKQKTIEEGLVKLFSSKVPTMNVADAETLAADAFSSMLEAGILVREEEWVKFGPGSISGVLWQLTGSGCYAPKLHEDEIPGRCYSHHCTRTLKKANLDDLMSEESTKKLGWAEMFHVTAEQIAQRPKKETERQNILHEIVQSEEEYMNQLEVLRVLYKEQLRAWEPPIITPSRLDKFINNVFGHADAVQQTNKENLLAQLKYRQNEQGPWISGFSDIFREWIRKAREPYVAFSAAYPFAVYNVRREAERNLLFRQFLDHVRSHKRSERLGWDTFLKAPITRLQRYGLLLSTVLKNSTKDDDEKANLSKAIEEIHLVTLECDKLVAEMTKKVNLIELQSALVLRPGFQSNLQLDGAGTSAHELQMSGDLQRMGSKGVRWVDTHAFLFDHYFILAKVVQSGRDGRTEKKYDVSKEPIPMPLLFLESMNDDPVSKQKGITAPLARTTAATSGTQLSKVASNGGDRPMLEHTTTASSVSSLGASSRLGTPGAGEEGKILYPFKVKHLGHEVYTLYATSAQNRQEWCNKIIEAKTKSARGLHAQNAEPFRLRVLADSAFAYDSLSAMSRTAGVPIRGTPLDRAIREMENEYGPGRGPAAVCRAQVNCAASFTAFGKPVTAIGTDFGVYISEANSPRGWTRTVQANRVTQMAVLEEFSVCLLIADKSLVSYPLDVVAPVSNFPAPAHDNPRRAPVRLAKDVSFFATARMKDRMLVFFKRKEGMHNTFKVLEPVFQKSTEKKTRLFGGRRGGSGSTEYFRDFDEFYLPTECFSLNLLQTYIAVATAKGFELLTLDKKQTMSVPRDLTTPAIAGIAHRIRDQRPLGMFKLNDQEFLLAYEDCAVYMDKHGEVSRTLVMEYSGKQKKAHSATMFGQYLLLFNEDYVEARNAENGRLRQIIAGRDVRCLDYGYRGPTGMNAGGPGTGGVGPGSQQQQQPPPYGPGAGAAGQGSKGTVKICMSHPEVPGQQIVLELLLNDGHVER</sequence>
<dbReference type="InterPro" id="IPR057283">
    <property type="entry name" value="RGF3_WH"/>
</dbReference>
<feature type="compositionally biased region" description="Gly residues" evidence="3">
    <location>
        <begin position="1659"/>
        <end position="1670"/>
    </location>
</feature>
<feature type="compositionally biased region" description="Low complexity" evidence="3">
    <location>
        <begin position="63"/>
        <end position="77"/>
    </location>
</feature>
<dbReference type="PROSITE" id="PS50219">
    <property type="entry name" value="CNH"/>
    <property type="match status" value="1"/>
</dbReference>
<dbReference type="InterPro" id="IPR011993">
    <property type="entry name" value="PH-like_dom_sf"/>
</dbReference>
<keyword evidence="9" id="KW-1185">Reference proteome</keyword>
<dbReference type="EMBL" id="ADBL01000614">
    <property type="status" value="NOT_ANNOTATED_CDS"/>
    <property type="molecule type" value="Genomic_DNA"/>
</dbReference>
<evidence type="ECO:0000313" key="9">
    <source>
        <dbReference type="Proteomes" id="UP000011715"/>
    </source>
</evidence>
<dbReference type="Pfam" id="PF00621">
    <property type="entry name" value="RhoGEF"/>
    <property type="match status" value="1"/>
</dbReference>
<dbReference type="Gene3D" id="1.20.900.10">
    <property type="entry name" value="Dbl homology (DH) domain"/>
    <property type="match status" value="1"/>
</dbReference>
<dbReference type="Gene3D" id="2.30.29.30">
    <property type="entry name" value="Pleckstrin-homology domain (PH domain)/Phosphotyrosine-binding domain (PTB)"/>
    <property type="match status" value="1"/>
</dbReference>
<keyword evidence="2" id="KW-0344">Guanine-nucleotide releasing factor</keyword>
<dbReference type="PANTHER" id="PTHR46572:SF1">
    <property type="entry name" value="RHO1 GUANINE NUCLEOTIDE EXCHANGE FACTOR TUS1"/>
    <property type="match status" value="1"/>
</dbReference>
<dbReference type="SUPFAM" id="SSF50729">
    <property type="entry name" value="PH domain-like"/>
    <property type="match status" value="1"/>
</dbReference>
<evidence type="ECO:0000313" key="8">
    <source>
        <dbReference type="EnsemblFungi" id="MAPG_02459T0"/>
    </source>
</evidence>
<feature type="compositionally biased region" description="Polar residues" evidence="3">
    <location>
        <begin position="196"/>
        <end position="205"/>
    </location>
</feature>
<feature type="compositionally biased region" description="Polar residues" evidence="3">
    <location>
        <begin position="130"/>
        <end position="145"/>
    </location>
</feature>
<dbReference type="PANTHER" id="PTHR46572">
    <property type="entry name" value="RHO1 GDP-GTP EXCHANGE PROTEIN 1-RELATED"/>
    <property type="match status" value="1"/>
</dbReference>
<feature type="compositionally biased region" description="Pro residues" evidence="3">
    <location>
        <begin position="456"/>
        <end position="466"/>
    </location>
</feature>
<dbReference type="PROSITE" id="PS50010">
    <property type="entry name" value="DH_2"/>
    <property type="match status" value="1"/>
</dbReference>
<reference evidence="7" key="3">
    <citation type="submission" date="2011-03" db="EMBL/GenBank/DDBJ databases">
        <title>Annotation of Magnaporthe poae ATCC 64411.</title>
        <authorList>
            <person name="Ma L.-J."/>
            <person name="Dead R."/>
            <person name="Young S.K."/>
            <person name="Zeng Q."/>
            <person name="Gargeya S."/>
            <person name="Fitzgerald M."/>
            <person name="Haas B."/>
            <person name="Abouelleil A."/>
            <person name="Alvarado L."/>
            <person name="Arachchi H.M."/>
            <person name="Berlin A."/>
            <person name="Brown A."/>
            <person name="Chapman S.B."/>
            <person name="Chen Z."/>
            <person name="Dunbar C."/>
            <person name="Freedman E."/>
            <person name="Gearin G."/>
            <person name="Gellesch M."/>
            <person name="Goldberg J."/>
            <person name="Griggs A."/>
            <person name="Gujja S."/>
            <person name="Heiman D."/>
            <person name="Howarth C."/>
            <person name="Larson L."/>
            <person name="Lui A."/>
            <person name="MacDonald P.J.P."/>
            <person name="Mehta T."/>
            <person name="Montmayeur A."/>
            <person name="Murphy C."/>
            <person name="Neiman D."/>
            <person name="Pearson M."/>
            <person name="Priest M."/>
            <person name="Roberts A."/>
            <person name="Saif S."/>
            <person name="Shea T."/>
            <person name="Shenoy N."/>
            <person name="Sisk P."/>
            <person name="Stolte C."/>
            <person name="Sykes S."/>
            <person name="Yandava C."/>
            <person name="Wortman J."/>
            <person name="Nusbaum C."/>
            <person name="Birren B."/>
        </authorList>
    </citation>
    <scope>NUCLEOTIDE SEQUENCE</scope>
    <source>
        <strain evidence="7">ATCC 64411</strain>
    </source>
</reference>
<dbReference type="InterPro" id="IPR052233">
    <property type="entry name" value="Rho-type_GEFs"/>
</dbReference>
<feature type="region of interest" description="Disordered" evidence="3">
    <location>
        <begin position="276"/>
        <end position="374"/>
    </location>
</feature>
<feature type="domain" description="CNH" evidence="6">
    <location>
        <begin position="1346"/>
        <end position="1655"/>
    </location>
</feature>
<feature type="domain" description="DH" evidence="5">
    <location>
        <begin position="880"/>
        <end position="1072"/>
    </location>
</feature>
<dbReference type="PROSITE" id="PS50003">
    <property type="entry name" value="PH_DOMAIN"/>
    <property type="match status" value="1"/>
</dbReference>
<dbReference type="OrthoDB" id="660555at2759"/>
<dbReference type="EMBL" id="GL876967">
    <property type="protein sequence ID" value="KLU83398.1"/>
    <property type="molecule type" value="Genomic_DNA"/>
</dbReference>